<evidence type="ECO:0000256" key="1">
    <source>
        <dbReference type="SAM" id="Phobius"/>
    </source>
</evidence>
<dbReference type="Pfam" id="PF01522">
    <property type="entry name" value="Polysacc_deac_1"/>
    <property type="match status" value="1"/>
</dbReference>
<dbReference type="SUPFAM" id="SSF88713">
    <property type="entry name" value="Glycoside hydrolase/deacetylase"/>
    <property type="match status" value="1"/>
</dbReference>
<keyword evidence="1" id="KW-0812">Transmembrane</keyword>
<name>A0A2H0YTK6_9BACT</name>
<proteinExistence type="predicted"/>
<evidence type="ECO:0000313" key="3">
    <source>
        <dbReference type="EMBL" id="PIS41609.1"/>
    </source>
</evidence>
<protein>
    <recommendedName>
        <fullName evidence="2">NodB homology domain-containing protein</fullName>
    </recommendedName>
</protein>
<reference evidence="4" key="1">
    <citation type="submission" date="2017-09" db="EMBL/GenBank/DDBJ databases">
        <title>Depth-based differentiation of microbial function through sediment-hosted aquifers and enrichment of novel symbionts in the deep terrestrial subsurface.</title>
        <authorList>
            <person name="Probst A.J."/>
            <person name="Ladd B."/>
            <person name="Jarett J.K."/>
            <person name="Geller-Mcgrath D.E."/>
            <person name="Sieber C.M.K."/>
            <person name="Emerson J.B."/>
            <person name="Anantharaman K."/>
            <person name="Thomas B.C."/>
            <person name="Malmstrom R."/>
            <person name="Stieglmeier M."/>
            <person name="Klingl A."/>
            <person name="Woyke T."/>
            <person name="Ryan C.M."/>
            <person name="Banfield J.F."/>
        </authorList>
    </citation>
    <scope>NUCLEOTIDE SEQUENCE [LARGE SCALE GENOMIC DNA]</scope>
</reference>
<dbReference type="Gene3D" id="3.20.20.370">
    <property type="entry name" value="Glycoside hydrolase/deacetylase"/>
    <property type="match status" value="1"/>
</dbReference>
<keyword evidence="1" id="KW-0472">Membrane</keyword>
<feature type="domain" description="NodB homology" evidence="2">
    <location>
        <begin position="102"/>
        <end position="281"/>
    </location>
</feature>
<sequence>MPNYRRSTNSQKYGSSSRARGITTLVVTAVVIVGIFLGIKVLSRSGSSSDNINANSDEIQTLESVLNGVNLPLSESSDTAVGAESTKQACDGTISSIATDEKIIALTFDTISITDHADQILTTLKNENVPAFFFVTGDFASAHADILQKISTDGFGIGNHSDSHADFTTLEASDVRTQLDNATIKIETAIGKSPTHFVRPPFNKENTAISQTIRDDGYCPILWDIDSLDWKEDSTSDDVIRAVTDHIKPGGIIWMNFGHVTISDALPQIIQQVREAGYRFVDLREYIATLEKKQE</sequence>
<accession>A0A2H0YTK6</accession>
<dbReference type="InterPro" id="IPR050248">
    <property type="entry name" value="Polysacc_deacetylase_ArnD"/>
</dbReference>
<evidence type="ECO:0000259" key="2">
    <source>
        <dbReference type="PROSITE" id="PS51677"/>
    </source>
</evidence>
<dbReference type="PANTHER" id="PTHR10587:SF128">
    <property type="entry name" value="POLYSACCHARIDE DEACETYLASE PDAB-RELATED"/>
    <property type="match status" value="1"/>
</dbReference>
<feature type="transmembrane region" description="Helical" evidence="1">
    <location>
        <begin position="21"/>
        <end position="42"/>
    </location>
</feature>
<dbReference type="PROSITE" id="PS51677">
    <property type="entry name" value="NODB"/>
    <property type="match status" value="1"/>
</dbReference>
<dbReference type="PANTHER" id="PTHR10587">
    <property type="entry name" value="GLYCOSYL TRANSFERASE-RELATED"/>
    <property type="match status" value="1"/>
</dbReference>
<comment type="caution">
    <text evidence="3">The sequence shown here is derived from an EMBL/GenBank/DDBJ whole genome shotgun (WGS) entry which is preliminary data.</text>
</comment>
<dbReference type="AlphaFoldDB" id="A0A2H0YTK6"/>
<dbReference type="CDD" id="cd10917">
    <property type="entry name" value="CE4_NodB_like_6s_7s"/>
    <property type="match status" value="1"/>
</dbReference>
<dbReference type="GO" id="GO:0016810">
    <property type="term" value="F:hydrolase activity, acting on carbon-nitrogen (but not peptide) bonds"/>
    <property type="evidence" value="ECO:0007669"/>
    <property type="project" value="InterPro"/>
</dbReference>
<gene>
    <name evidence="3" type="ORF">COT25_02180</name>
</gene>
<keyword evidence="1" id="KW-1133">Transmembrane helix</keyword>
<dbReference type="Proteomes" id="UP000228711">
    <property type="component" value="Unassembled WGS sequence"/>
</dbReference>
<dbReference type="GO" id="GO:0016020">
    <property type="term" value="C:membrane"/>
    <property type="evidence" value="ECO:0007669"/>
    <property type="project" value="TreeGrafter"/>
</dbReference>
<dbReference type="InterPro" id="IPR002509">
    <property type="entry name" value="NODB_dom"/>
</dbReference>
<dbReference type="EMBL" id="PEXV01000073">
    <property type="protein sequence ID" value="PIS41609.1"/>
    <property type="molecule type" value="Genomic_DNA"/>
</dbReference>
<dbReference type="GO" id="GO:0005975">
    <property type="term" value="P:carbohydrate metabolic process"/>
    <property type="evidence" value="ECO:0007669"/>
    <property type="project" value="InterPro"/>
</dbReference>
<dbReference type="InterPro" id="IPR011330">
    <property type="entry name" value="Glyco_hydro/deAcase_b/a-brl"/>
</dbReference>
<evidence type="ECO:0000313" key="4">
    <source>
        <dbReference type="Proteomes" id="UP000228711"/>
    </source>
</evidence>
<organism evidence="3 4">
    <name type="scientific">Candidatus Kerfeldbacteria bacterium CG08_land_8_20_14_0_20_42_7</name>
    <dbReference type="NCBI Taxonomy" id="2014245"/>
    <lineage>
        <taxon>Bacteria</taxon>
        <taxon>Candidatus Kerfeldiibacteriota</taxon>
    </lineage>
</organism>